<keyword evidence="2" id="KW-1185">Reference proteome</keyword>
<protein>
    <submittedName>
        <fullName evidence="1">Uncharacterized protein</fullName>
    </submittedName>
</protein>
<dbReference type="Proteomes" id="UP000027616">
    <property type="component" value="Chromosome I"/>
</dbReference>
<dbReference type="HOGENOM" id="CLU_3185965_0_0_10"/>
<name>A0A060R6E5_9BACT</name>
<dbReference type="KEGG" id="rbc:BN938_0445"/>
<evidence type="ECO:0000313" key="1">
    <source>
        <dbReference type="EMBL" id="CDN30550.1"/>
    </source>
</evidence>
<dbReference type="AlphaFoldDB" id="A0A060R6E5"/>
<evidence type="ECO:0000313" key="2">
    <source>
        <dbReference type="Proteomes" id="UP000027616"/>
    </source>
</evidence>
<proteinExistence type="predicted"/>
<gene>
    <name evidence="1" type="ORF">BN938_0445</name>
</gene>
<dbReference type="STRING" id="1433126.BN938_0445"/>
<accession>A0A060R6E5</accession>
<organism evidence="1 2">
    <name type="scientific">Mucinivorans hirudinis</name>
    <dbReference type="NCBI Taxonomy" id="1433126"/>
    <lineage>
        <taxon>Bacteria</taxon>
        <taxon>Pseudomonadati</taxon>
        <taxon>Bacteroidota</taxon>
        <taxon>Bacteroidia</taxon>
        <taxon>Bacteroidales</taxon>
        <taxon>Rikenellaceae</taxon>
        <taxon>Mucinivorans</taxon>
    </lineage>
</organism>
<reference evidence="1 2" key="1">
    <citation type="journal article" date="2015" name="Genome Announc.">
        <title>Complete Genome Sequence of the Novel Leech Symbiont Mucinivorans hirudinis M3T.</title>
        <authorList>
            <person name="Nelson M.C."/>
            <person name="Bomar L."/>
            <person name="Graf J."/>
        </authorList>
    </citation>
    <scope>NUCLEOTIDE SEQUENCE [LARGE SCALE GENOMIC DNA]</scope>
    <source>
        <strain evidence="2">M3</strain>
    </source>
</reference>
<sequence>MIGSFGNLIEVVRHSCELGYQLQVGGGEPLFDGGISQGGADKIAYR</sequence>
<dbReference type="EMBL" id="HG934468">
    <property type="protein sequence ID" value="CDN30550.1"/>
    <property type="molecule type" value="Genomic_DNA"/>
</dbReference>